<gene>
    <name evidence="4" type="ORF">NIE36_31375</name>
    <name evidence="3" type="ORF">OSB80_31440</name>
</gene>
<reference evidence="4" key="1">
    <citation type="submission" date="2022-06" db="EMBL/GenBank/DDBJ databases">
        <title>PHB producers.</title>
        <authorList>
            <person name="Besaury L."/>
        </authorList>
    </citation>
    <scope>NUCLEOTIDE SEQUENCE</scope>
    <source>
        <strain evidence="4 5">SEWS6</strain>
    </source>
</reference>
<dbReference type="AlphaFoldDB" id="A0AAP5BJQ8"/>
<organism evidence="4 6">
    <name type="scientific">Paraburkholderia madseniana</name>
    <dbReference type="NCBI Taxonomy" id="2599607"/>
    <lineage>
        <taxon>Bacteria</taxon>
        <taxon>Pseudomonadati</taxon>
        <taxon>Pseudomonadota</taxon>
        <taxon>Betaproteobacteria</taxon>
        <taxon>Burkholderiales</taxon>
        <taxon>Burkholderiaceae</taxon>
        <taxon>Paraburkholderia</taxon>
    </lineage>
</organism>
<feature type="region of interest" description="Disordered" evidence="1">
    <location>
        <begin position="64"/>
        <end position="94"/>
    </location>
</feature>
<protein>
    <submittedName>
        <fullName evidence="4">DUF4148 domain-containing protein</fullName>
    </submittedName>
</protein>
<dbReference type="Pfam" id="PF13663">
    <property type="entry name" value="DUF4148"/>
    <property type="match status" value="1"/>
</dbReference>
<proteinExistence type="predicted"/>
<keyword evidence="5" id="KW-1185">Reference proteome</keyword>
<dbReference type="EMBL" id="JAMXWF010000034">
    <property type="protein sequence ID" value="MDQ6411660.1"/>
    <property type="molecule type" value="Genomic_DNA"/>
</dbReference>
<dbReference type="RefSeq" id="WP_266260648.1">
    <property type="nucleotide sequence ID" value="NZ_JAMXWF010000034.1"/>
</dbReference>
<sequence length="119" mass="12271">MNKRYVLSLSMILLASASVASNASAQEKTRAEVRQELIQAENNGLRFVTDTSYPDGNPVFAQQAAQLKQQSESGTGAGMSGSSAAGQREAAGKAGIGQSHAAIPSCVGPVSFCTPYFGS</sequence>
<name>A0AAP5BJQ8_9BURK</name>
<dbReference type="EMBL" id="JAPKHW010000034">
    <property type="protein sequence ID" value="MCX4149842.1"/>
    <property type="molecule type" value="Genomic_DNA"/>
</dbReference>
<evidence type="ECO:0000256" key="1">
    <source>
        <dbReference type="SAM" id="MobiDB-lite"/>
    </source>
</evidence>
<dbReference type="InterPro" id="IPR025421">
    <property type="entry name" value="DUF4148"/>
</dbReference>
<evidence type="ECO:0000313" key="4">
    <source>
        <dbReference type="EMBL" id="MDQ6411660.1"/>
    </source>
</evidence>
<evidence type="ECO:0000313" key="5">
    <source>
        <dbReference type="Proteomes" id="UP001209412"/>
    </source>
</evidence>
<evidence type="ECO:0000313" key="6">
    <source>
        <dbReference type="Proteomes" id="UP001242288"/>
    </source>
</evidence>
<feature type="chain" id="PRO_5042874284" evidence="2">
    <location>
        <begin position="26"/>
        <end position="119"/>
    </location>
</feature>
<evidence type="ECO:0000256" key="2">
    <source>
        <dbReference type="SAM" id="SignalP"/>
    </source>
</evidence>
<dbReference type="Proteomes" id="UP001242288">
    <property type="component" value="Unassembled WGS sequence"/>
</dbReference>
<evidence type="ECO:0000313" key="3">
    <source>
        <dbReference type="EMBL" id="MCX4149842.1"/>
    </source>
</evidence>
<dbReference type="Proteomes" id="UP001209412">
    <property type="component" value="Unassembled WGS sequence"/>
</dbReference>
<keyword evidence="2" id="KW-0732">Signal</keyword>
<accession>A0AAP5BJQ8</accession>
<feature type="signal peptide" evidence="2">
    <location>
        <begin position="1"/>
        <end position="25"/>
    </location>
</feature>
<comment type="caution">
    <text evidence="4">The sequence shown here is derived from an EMBL/GenBank/DDBJ whole genome shotgun (WGS) entry which is preliminary data.</text>
</comment>